<dbReference type="Proteomes" id="UP001516023">
    <property type="component" value="Unassembled WGS sequence"/>
</dbReference>
<keyword evidence="3" id="KW-1185">Reference proteome</keyword>
<evidence type="ECO:0000256" key="1">
    <source>
        <dbReference type="SAM" id="MobiDB-lite"/>
    </source>
</evidence>
<evidence type="ECO:0000313" key="2">
    <source>
        <dbReference type="EMBL" id="KAL3779389.1"/>
    </source>
</evidence>
<feature type="region of interest" description="Disordered" evidence="1">
    <location>
        <begin position="27"/>
        <end position="62"/>
    </location>
</feature>
<protein>
    <submittedName>
        <fullName evidence="2">Uncharacterized protein</fullName>
    </submittedName>
</protein>
<accession>A0ABD3NUA8</accession>
<dbReference type="AlphaFoldDB" id="A0ABD3NUA8"/>
<organism evidence="2 3">
    <name type="scientific">Cyclotella cryptica</name>
    <dbReference type="NCBI Taxonomy" id="29204"/>
    <lineage>
        <taxon>Eukaryota</taxon>
        <taxon>Sar</taxon>
        <taxon>Stramenopiles</taxon>
        <taxon>Ochrophyta</taxon>
        <taxon>Bacillariophyta</taxon>
        <taxon>Coscinodiscophyceae</taxon>
        <taxon>Thalassiosirophycidae</taxon>
        <taxon>Stephanodiscales</taxon>
        <taxon>Stephanodiscaceae</taxon>
        <taxon>Cyclotella</taxon>
    </lineage>
</organism>
<evidence type="ECO:0000313" key="3">
    <source>
        <dbReference type="Proteomes" id="UP001516023"/>
    </source>
</evidence>
<reference evidence="2 3" key="1">
    <citation type="journal article" date="2020" name="G3 (Bethesda)">
        <title>Improved Reference Genome for Cyclotella cryptica CCMP332, a Model for Cell Wall Morphogenesis, Salinity Adaptation, and Lipid Production in Diatoms (Bacillariophyta).</title>
        <authorList>
            <person name="Roberts W.R."/>
            <person name="Downey K.M."/>
            <person name="Ruck E.C."/>
            <person name="Traller J.C."/>
            <person name="Alverson A.J."/>
        </authorList>
    </citation>
    <scope>NUCLEOTIDE SEQUENCE [LARGE SCALE GENOMIC DNA]</scope>
    <source>
        <strain evidence="2 3">CCMP332</strain>
    </source>
</reference>
<dbReference type="EMBL" id="JABMIG020000390">
    <property type="protein sequence ID" value="KAL3779389.1"/>
    <property type="molecule type" value="Genomic_DNA"/>
</dbReference>
<gene>
    <name evidence="2" type="ORF">HJC23_000499</name>
</gene>
<sequence length="62" mass="7128">MFMIPSISQFQQIRNLIQFSQRPIQILPSMSRRNTESSTGHENGNGGKSDHHNRETTFQTLP</sequence>
<name>A0ABD3NUA8_9STRA</name>
<proteinExistence type="predicted"/>
<comment type="caution">
    <text evidence="2">The sequence shown here is derived from an EMBL/GenBank/DDBJ whole genome shotgun (WGS) entry which is preliminary data.</text>
</comment>